<reference evidence="2 3" key="1">
    <citation type="submission" date="2019-06" db="EMBL/GenBank/DDBJ databases">
        <title>Whole genome shotgun sequence of Brevibacillus reuszeri NBRC 15719.</title>
        <authorList>
            <person name="Hosoyama A."/>
            <person name="Uohara A."/>
            <person name="Ohji S."/>
            <person name="Ichikawa N."/>
        </authorList>
    </citation>
    <scope>NUCLEOTIDE SEQUENCE [LARGE SCALE GENOMIC DNA]</scope>
    <source>
        <strain evidence="2 3">NBRC 15719</strain>
    </source>
</reference>
<evidence type="ECO:0000256" key="1">
    <source>
        <dbReference type="SAM" id="Phobius"/>
    </source>
</evidence>
<keyword evidence="1" id="KW-0812">Transmembrane</keyword>
<evidence type="ECO:0000313" key="3">
    <source>
        <dbReference type="Proteomes" id="UP000319578"/>
    </source>
</evidence>
<sequence length="56" mass="6399">MLIRLILFVALPLLFAYGAYNDWMNAQSRGAKIVSLIFTMICVLFAGFVVWLMVEQ</sequence>
<organism evidence="2 3">
    <name type="scientific">Brevibacillus reuszeri</name>
    <dbReference type="NCBI Taxonomy" id="54915"/>
    <lineage>
        <taxon>Bacteria</taxon>
        <taxon>Bacillati</taxon>
        <taxon>Bacillota</taxon>
        <taxon>Bacilli</taxon>
        <taxon>Bacillales</taxon>
        <taxon>Paenibacillaceae</taxon>
        <taxon>Brevibacillus</taxon>
    </lineage>
</organism>
<proteinExistence type="predicted"/>
<name>A0ABQ0TWW1_9BACL</name>
<keyword evidence="1" id="KW-0472">Membrane</keyword>
<comment type="caution">
    <text evidence="2">The sequence shown here is derived from an EMBL/GenBank/DDBJ whole genome shotgun (WGS) entry which is preliminary data.</text>
</comment>
<accession>A0ABQ0TWW1</accession>
<protein>
    <submittedName>
        <fullName evidence="2">Uncharacterized protein</fullName>
    </submittedName>
</protein>
<dbReference type="RefSeq" id="WP_161807293.1">
    <property type="nucleotide sequence ID" value="NZ_BJON01000028.1"/>
</dbReference>
<keyword evidence="3" id="KW-1185">Reference proteome</keyword>
<dbReference type="EMBL" id="BJON01000028">
    <property type="protein sequence ID" value="GED72317.1"/>
    <property type="molecule type" value="Genomic_DNA"/>
</dbReference>
<feature type="transmembrane region" description="Helical" evidence="1">
    <location>
        <begin position="34"/>
        <end position="54"/>
    </location>
</feature>
<keyword evidence="1" id="KW-1133">Transmembrane helix</keyword>
<gene>
    <name evidence="2" type="ORF">BRE01_60190</name>
</gene>
<evidence type="ECO:0000313" key="2">
    <source>
        <dbReference type="EMBL" id="GED72317.1"/>
    </source>
</evidence>
<dbReference type="Proteomes" id="UP000319578">
    <property type="component" value="Unassembled WGS sequence"/>
</dbReference>